<accession>A0A7J6XPE1</accession>
<gene>
    <name evidence="2" type="ORF">ECC02_011574</name>
</gene>
<evidence type="ECO:0000313" key="2">
    <source>
        <dbReference type="EMBL" id="KAF5215708.1"/>
    </source>
</evidence>
<dbReference type="Proteomes" id="UP000583944">
    <property type="component" value="Unassembled WGS sequence"/>
</dbReference>
<feature type="region of interest" description="Disordered" evidence="1">
    <location>
        <begin position="185"/>
        <end position="207"/>
    </location>
</feature>
<organism evidence="2 3">
    <name type="scientific">Trypanosoma cruzi</name>
    <dbReference type="NCBI Taxonomy" id="5693"/>
    <lineage>
        <taxon>Eukaryota</taxon>
        <taxon>Discoba</taxon>
        <taxon>Euglenozoa</taxon>
        <taxon>Kinetoplastea</taxon>
        <taxon>Metakinetoplastina</taxon>
        <taxon>Trypanosomatida</taxon>
        <taxon>Trypanosomatidae</taxon>
        <taxon>Trypanosoma</taxon>
        <taxon>Schizotrypanum</taxon>
    </lineage>
</organism>
<dbReference type="EMBL" id="JABDHM010000280">
    <property type="protein sequence ID" value="KAF5215708.1"/>
    <property type="molecule type" value="Genomic_DNA"/>
</dbReference>
<protein>
    <submittedName>
        <fullName evidence="2">Uncharacterized protein</fullName>
    </submittedName>
</protein>
<dbReference type="VEuPathDB" id="TriTrypDB:ECC02_011574"/>
<name>A0A7J6XPE1_TRYCR</name>
<comment type="caution">
    <text evidence="2">The sequence shown here is derived from an EMBL/GenBank/DDBJ whole genome shotgun (WGS) entry which is preliminary data.</text>
</comment>
<reference evidence="2 3" key="1">
    <citation type="journal article" date="2019" name="Genome Biol. Evol.">
        <title>Nanopore Sequencing Significantly Improves Genome Assembly of the Protozoan Parasite Trypanosoma cruzi.</title>
        <authorList>
            <person name="Diaz-Viraque F."/>
            <person name="Pita S."/>
            <person name="Greif G."/>
            <person name="de Souza R.C.M."/>
            <person name="Iraola G."/>
            <person name="Robello C."/>
        </authorList>
    </citation>
    <scope>NUCLEOTIDE SEQUENCE [LARGE SCALE GENOMIC DNA]</scope>
    <source>
        <strain evidence="2 3">Berenice</strain>
    </source>
</reference>
<evidence type="ECO:0000256" key="1">
    <source>
        <dbReference type="SAM" id="MobiDB-lite"/>
    </source>
</evidence>
<proteinExistence type="predicted"/>
<evidence type="ECO:0000313" key="3">
    <source>
        <dbReference type="Proteomes" id="UP000583944"/>
    </source>
</evidence>
<sequence>MEQAESAAEAAHEAHTLPHLETAYFEPNVPEKRRTEIKPYAVAPLCFWKPARKNLGLHPARGGDIFTAWRRRTLILWNRLCSELIFGPRLCSASATGESACPSFCAVLRATLPYTAAAARRTPSPPGGWEMDRPLTPYELDVAICDSLLGSASGPDNMLNEFLHRLGPVACGTLRNMIHNSFANGSLPEDSMSGSDDGDSSSPSEADISWLPLSFMVKKSDGEDSLGS</sequence>
<feature type="compositionally biased region" description="Low complexity" evidence="1">
    <location>
        <begin position="188"/>
        <end position="205"/>
    </location>
</feature>
<dbReference type="AlphaFoldDB" id="A0A7J6XPE1"/>